<gene>
    <name evidence="3" type="ORF">CZ674_07165</name>
</gene>
<sequence length="362" mass="38521">MAHDRKRTSALAAVVALSALLAGCSAPSPQGAPTGEYAPVPDLVTTEEVTFRESFEMSPEDTHEYWSDPTIFNNADTFNYTSPDGAIGEQSADRPTGAYIEPTDGMEIGENGNGPGDVATAQEFEPDGLAKNATGRLYIAFGDQFNFVCSATVVNSRTGSVVATAAHCLVDTETGELAKNALFVPDDYDNGRDQPHGAWSAVDMVVPSTFIDGVKKSNTDIEGDGWTYDFGFLVMEEQDGSPIQEVTGAMGIAFGVPTKTLISTGYPAAGQFDGSKRFFCSTTGFEHGRFGGYYWPCNMTPGMSGGGVFAYYDSERSSGYLVAVNSLVYFEDGDQDAVHHTESAVLGEQAQQLYVEAGGWGS</sequence>
<dbReference type="InterPro" id="IPR009003">
    <property type="entry name" value="Peptidase_S1_PA"/>
</dbReference>
<organism evidence="3 4">
    <name type="scientific">Agrococcus casei LMG 22410</name>
    <dbReference type="NCBI Taxonomy" id="1255656"/>
    <lineage>
        <taxon>Bacteria</taxon>
        <taxon>Bacillati</taxon>
        <taxon>Actinomycetota</taxon>
        <taxon>Actinomycetes</taxon>
        <taxon>Micrococcales</taxon>
        <taxon>Microbacteriaceae</taxon>
        <taxon>Agrococcus</taxon>
    </lineage>
</organism>
<evidence type="ECO:0000256" key="2">
    <source>
        <dbReference type="SAM" id="SignalP"/>
    </source>
</evidence>
<dbReference type="GeneID" id="303172995"/>
<dbReference type="EMBL" id="FUHU01000028">
    <property type="protein sequence ID" value="SJM60371.1"/>
    <property type="molecule type" value="Genomic_DNA"/>
</dbReference>
<keyword evidence="4" id="KW-1185">Reference proteome</keyword>
<dbReference type="OrthoDB" id="5121599at2"/>
<name>A0A1R4FWZ8_9MICO</name>
<dbReference type="PANTHER" id="PTHR15462">
    <property type="entry name" value="SERINE PROTEASE"/>
    <property type="match status" value="1"/>
</dbReference>
<dbReference type="Gene3D" id="2.40.10.10">
    <property type="entry name" value="Trypsin-like serine proteases"/>
    <property type="match status" value="2"/>
</dbReference>
<evidence type="ECO:0000313" key="4">
    <source>
        <dbReference type="Proteomes" id="UP000195787"/>
    </source>
</evidence>
<feature type="signal peptide" evidence="2">
    <location>
        <begin position="1"/>
        <end position="31"/>
    </location>
</feature>
<feature type="chain" id="PRO_5039068353" description="Peptidase S1 domain-containing protein" evidence="2">
    <location>
        <begin position="32"/>
        <end position="362"/>
    </location>
</feature>
<evidence type="ECO:0008006" key="5">
    <source>
        <dbReference type="Google" id="ProtNLM"/>
    </source>
</evidence>
<reference evidence="3 4" key="1">
    <citation type="submission" date="2017-02" db="EMBL/GenBank/DDBJ databases">
        <authorList>
            <person name="Peterson S.W."/>
        </authorList>
    </citation>
    <scope>NUCLEOTIDE SEQUENCE [LARGE SCALE GENOMIC DNA]</scope>
    <source>
        <strain evidence="3 4">LMG 22410</strain>
    </source>
</reference>
<dbReference type="AlphaFoldDB" id="A0A1R4FWZ8"/>
<dbReference type="Proteomes" id="UP000195787">
    <property type="component" value="Unassembled WGS sequence"/>
</dbReference>
<protein>
    <recommendedName>
        <fullName evidence="5">Peptidase S1 domain-containing protein</fullName>
    </recommendedName>
</protein>
<evidence type="ECO:0000256" key="1">
    <source>
        <dbReference type="ARBA" id="ARBA00022729"/>
    </source>
</evidence>
<dbReference type="RefSeq" id="WP_086991861.1">
    <property type="nucleotide sequence ID" value="NZ_FUHU01000028.1"/>
</dbReference>
<dbReference type="InterPro" id="IPR043504">
    <property type="entry name" value="Peptidase_S1_PA_chymotrypsin"/>
</dbReference>
<evidence type="ECO:0000313" key="3">
    <source>
        <dbReference type="EMBL" id="SJM60371.1"/>
    </source>
</evidence>
<dbReference type="InterPro" id="IPR050966">
    <property type="entry name" value="Glutamyl_endopeptidase"/>
</dbReference>
<accession>A0A1R4FWZ8</accession>
<dbReference type="SUPFAM" id="SSF50494">
    <property type="entry name" value="Trypsin-like serine proteases"/>
    <property type="match status" value="1"/>
</dbReference>
<dbReference type="PROSITE" id="PS51257">
    <property type="entry name" value="PROKAR_LIPOPROTEIN"/>
    <property type="match status" value="1"/>
</dbReference>
<proteinExistence type="predicted"/>
<keyword evidence="1 2" id="KW-0732">Signal</keyword>